<evidence type="ECO:0000313" key="3">
    <source>
        <dbReference type="Proteomes" id="UP001066276"/>
    </source>
</evidence>
<feature type="compositionally biased region" description="Basic and acidic residues" evidence="1">
    <location>
        <begin position="17"/>
        <end position="30"/>
    </location>
</feature>
<feature type="region of interest" description="Disordered" evidence="1">
    <location>
        <begin position="1"/>
        <end position="84"/>
    </location>
</feature>
<evidence type="ECO:0000256" key="1">
    <source>
        <dbReference type="SAM" id="MobiDB-lite"/>
    </source>
</evidence>
<dbReference type="EMBL" id="JANPWB010000009">
    <property type="protein sequence ID" value="KAJ1157514.1"/>
    <property type="molecule type" value="Genomic_DNA"/>
</dbReference>
<feature type="compositionally biased region" description="Basic and acidic residues" evidence="1">
    <location>
        <begin position="42"/>
        <end position="66"/>
    </location>
</feature>
<protein>
    <submittedName>
        <fullName evidence="2">Uncharacterized protein</fullName>
    </submittedName>
</protein>
<comment type="caution">
    <text evidence="2">The sequence shown here is derived from an EMBL/GenBank/DDBJ whole genome shotgun (WGS) entry which is preliminary data.</text>
</comment>
<keyword evidence="3" id="KW-1185">Reference proteome</keyword>
<dbReference type="AlphaFoldDB" id="A0AAV7RXJ9"/>
<feature type="compositionally biased region" description="Polar residues" evidence="1">
    <location>
        <begin position="1"/>
        <end position="15"/>
    </location>
</feature>
<evidence type="ECO:0000313" key="2">
    <source>
        <dbReference type="EMBL" id="KAJ1157514.1"/>
    </source>
</evidence>
<gene>
    <name evidence="2" type="ORF">NDU88_010225</name>
</gene>
<sequence length="84" mass="8905">MSSAADSPGGTSSARLSDPEAPSRRGRTEETLGTGGLSNSPGDRELTPSTEEPRNRDVPTTTRDEEGYTWTRHNGLGDSEAATR</sequence>
<organism evidence="2 3">
    <name type="scientific">Pleurodeles waltl</name>
    <name type="common">Iberian ribbed newt</name>
    <dbReference type="NCBI Taxonomy" id="8319"/>
    <lineage>
        <taxon>Eukaryota</taxon>
        <taxon>Metazoa</taxon>
        <taxon>Chordata</taxon>
        <taxon>Craniata</taxon>
        <taxon>Vertebrata</taxon>
        <taxon>Euteleostomi</taxon>
        <taxon>Amphibia</taxon>
        <taxon>Batrachia</taxon>
        <taxon>Caudata</taxon>
        <taxon>Salamandroidea</taxon>
        <taxon>Salamandridae</taxon>
        <taxon>Pleurodelinae</taxon>
        <taxon>Pleurodeles</taxon>
    </lineage>
</organism>
<name>A0AAV7RXJ9_PLEWA</name>
<dbReference type="Proteomes" id="UP001066276">
    <property type="component" value="Chromosome 5"/>
</dbReference>
<proteinExistence type="predicted"/>
<reference evidence="2" key="1">
    <citation type="journal article" date="2022" name="bioRxiv">
        <title>Sequencing and chromosome-scale assembly of the giantPleurodeles waltlgenome.</title>
        <authorList>
            <person name="Brown T."/>
            <person name="Elewa A."/>
            <person name="Iarovenko S."/>
            <person name="Subramanian E."/>
            <person name="Araus A.J."/>
            <person name="Petzold A."/>
            <person name="Susuki M."/>
            <person name="Suzuki K.-i.T."/>
            <person name="Hayashi T."/>
            <person name="Toyoda A."/>
            <person name="Oliveira C."/>
            <person name="Osipova E."/>
            <person name="Leigh N.D."/>
            <person name="Simon A."/>
            <person name="Yun M.H."/>
        </authorList>
    </citation>
    <scope>NUCLEOTIDE SEQUENCE</scope>
    <source>
        <strain evidence="2">20211129_DDA</strain>
        <tissue evidence="2">Liver</tissue>
    </source>
</reference>
<accession>A0AAV7RXJ9</accession>